<sequence length="346" mass="40302">MKARRKPYFSTGGVLPRPACLLCGITIPDTHQFGLGKGHCLPLIQERQWKGLWKPGVKHVMVPSCEVENTFTSNPPRLWSCLYRALIKESDTKYRLTGINVMQDSPYYTPNDPTKARISGREHARYNGMVFTRFYAASIERQPREYKGKTIGYFVHAHCWALFGQIEGLTLNVARLAKFVQVCRKYWKNNELWEIWSDMSPPDHWEMYRNPFVVPAIHEAIDCKKMECYPPSSCFSNLPLEIALLICQLVCPVTDYTEDDIKDTRNLLLVFGWELPEWFWRARLNCRLFFELEKMSKVGSPVYWQSWLNLMNLVADRSRFVSTGLANRERVMGVMRDLDKAYTSNC</sequence>
<keyword evidence="2" id="KW-1185">Reference proteome</keyword>
<comment type="caution">
    <text evidence="1">The sequence shown here is derived from an EMBL/GenBank/DDBJ whole genome shotgun (WGS) entry which is preliminary data.</text>
</comment>
<gene>
    <name evidence="1" type="ORF">PENPOL_c011G04650</name>
</gene>
<protein>
    <submittedName>
        <fullName evidence="1">Uncharacterized protein</fullName>
    </submittedName>
</protein>
<dbReference type="OrthoDB" id="4524525at2759"/>
<dbReference type="EMBL" id="MDYM01000011">
    <property type="protein sequence ID" value="OQD62729.1"/>
    <property type="molecule type" value="Genomic_DNA"/>
</dbReference>
<evidence type="ECO:0000313" key="2">
    <source>
        <dbReference type="Proteomes" id="UP000191408"/>
    </source>
</evidence>
<dbReference type="Proteomes" id="UP000191408">
    <property type="component" value="Unassembled WGS sequence"/>
</dbReference>
<proteinExistence type="predicted"/>
<evidence type="ECO:0000313" key="1">
    <source>
        <dbReference type="EMBL" id="OQD62729.1"/>
    </source>
</evidence>
<organism evidence="1 2">
    <name type="scientific">Penicillium polonicum</name>
    <dbReference type="NCBI Taxonomy" id="60169"/>
    <lineage>
        <taxon>Eukaryota</taxon>
        <taxon>Fungi</taxon>
        <taxon>Dikarya</taxon>
        <taxon>Ascomycota</taxon>
        <taxon>Pezizomycotina</taxon>
        <taxon>Eurotiomycetes</taxon>
        <taxon>Eurotiomycetidae</taxon>
        <taxon>Eurotiales</taxon>
        <taxon>Aspergillaceae</taxon>
        <taxon>Penicillium</taxon>
    </lineage>
</organism>
<reference evidence="2" key="1">
    <citation type="journal article" date="2017" name="Nat. Microbiol.">
        <title>Global analysis of biosynthetic gene clusters reveals vast potential of secondary metabolite production in Penicillium species.</title>
        <authorList>
            <person name="Nielsen J.C."/>
            <person name="Grijseels S."/>
            <person name="Prigent S."/>
            <person name="Ji B."/>
            <person name="Dainat J."/>
            <person name="Nielsen K.F."/>
            <person name="Frisvad J.C."/>
            <person name="Workman M."/>
            <person name="Nielsen J."/>
        </authorList>
    </citation>
    <scope>NUCLEOTIDE SEQUENCE [LARGE SCALE GENOMIC DNA]</scope>
    <source>
        <strain evidence="2">IBT 4502</strain>
    </source>
</reference>
<name>A0A1V6NDS5_PENPO</name>
<dbReference type="AlphaFoldDB" id="A0A1V6NDS5"/>
<accession>A0A1V6NDS5</accession>
<dbReference type="STRING" id="60169.A0A1V6NDS5"/>